<evidence type="ECO:0000256" key="1">
    <source>
        <dbReference type="ARBA" id="ARBA00009794"/>
    </source>
</evidence>
<feature type="domain" description="Nmd3 N-terminal" evidence="8">
    <location>
        <begin position="22"/>
        <end position="251"/>
    </location>
</feature>
<protein>
    <recommendedName>
        <fullName evidence="2 7">60S ribosomal export protein NMD3</fullName>
    </recommendedName>
</protein>
<dbReference type="PANTHER" id="PTHR12746:SF2">
    <property type="entry name" value="60S RIBOSOMAL EXPORT PROTEIN NMD3"/>
    <property type="match status" value="1"/>
</dbReference>
<reference evidence="11" key="1">
    <citation type="submission" date="2020-02" db="EMBL/GenBank/DDBJ databases">
        <authorList>
            <person name="Scholz U."/>
            <person name="Mascher M."/>
            <person name="Fiebig A."/>
        </authorList>
    </citation>
    <scope>NUCLEOTIDE SEQUENCE</scope>
</reference>
<dbReference type="Pfam" id="PF04981">
    <property type="entry name" value="NMD3"/>
    <property type="match status" value="1"/>
</dbReference>
<keyword evidence="5 7" id="KW-0653">Protein transport</keyword>
<accession>A0A7I8LBK4</accession>
<keyword evidence="4 7" id="KW-0963">Cytoplasm</keyword>
<dbReference type="OrthoDB" id="203821at2759"/>
<dbReference type="GO" id="GO:0043023">
    <property type="term" value="F:ribosomal large subunit binding"/>
    <property type="evidence" value="ECO:0007669"/>
    <property type="project" value="InterPro"/>
</dbReference>
<evidence type="ECO:0000256" key="6">
    <source>
        <dbReference type="ARBA" id="ARBA00023242"/>
    </source>
</evidence>
<evidence type="ECO:0000256" key="2">
    <source>
        <dbReference type="ARBA" id="ARBA00017035"/>
    </source>
</evidence>
<feature type="domain" description="60S ribosomal export protein NMD3 SH3" evidence="10">
    <location>
        <begin position="254"/>
        <end position="300"/>
    </location>
</feature>
<dbReference type="InterPro" id="IPR048898">
    <property type="entry name" value="OB_NMD3"/>
</dbReference>
<evidence type="ECO:0000259" key="10">
    <source>
        <dbReference type="Pfam" id="PF21193"/>
    </source>
</evidence>
<evidence type="ECO:0000259" key="9">
    <source>
        <dbReference type="Pfam" id="PF21192"/>
    </source>
</evidence>
<dbReference type="InterPro" id="IPR048899">
    <property type="entry name" value="NMD_SH3"/>
</dbReference>
<name>A0A7I8LBK4_SPIIN</name>
<dbReference type="PANTHER" id="PTHR12746">
    <property type="entry name" value="NONSENSE-MEDIATED MRNA DECAY PROTEIN 3"/>
    <property type="match status" value="1"/>
</dbReference>
<dbReference type="AlphaFoldDB" id="A0A7I8LBK4"/>
<dbReference type="Pfam" id="PF21193">
    <property type="entry name" value="NMD_SH3"/>
    <property type="match status" value="1"/>
</dbReference>
<dbReference type="GO" id="GO:0015031">
    <property type="term" value="P:protein transport"/>
    <property type="evidence" value="ECO:0007669"/>
    <property type="project" value="UniProtKB-KW"/>
</dbReference>
<evidence type="ECO:0000313" key="11">
    <source>
        <dbReference type="EMBL" id="CAA7406664.1"/>
    </source>
</evidence>
<keyword evidence="3 7" id="KW-0813">Transport</keyword>
<evidence type="ECO:0000256" key="7">
    <source>
        <dbReference type="RuleBase" id="RU364108"/>
    </source>
</evidence>
<evidence type="ECO:0000313" key="12">
    <source>
        <dbReference type="Proteomes" id="UP000663760"/>
    </source>
</evidence>
<evidence type="ECO:0000259" key="8">
    <source>
        <dbReference type="Pfam" id="PF04981"/>
    </source>
</evidence>
<keyword evidence="12" id="KW-1185">Reference proteome</keyword>
<comment type="subcellular location">
    <subcellularLocation>
        <location evidence="7">Cytoplasm</location>
    </subcellularLocation>
    <subcellularLocation>
        <location evidence="7">Nucleus</location>
    </subcellularLocation>
</comment>
<dbReference type="Pfam" id="PF21192">
    <property type="entry name" value="OB_NMD3"/>
    <property type="match status" value="1"/>
</dbReference>
<sequence length="510" mass="58668">MVPEELASGMFIPQQTIGSVLCCMCGVPMQPNAANMCIKCLRSHVDITEGLQKHVTILHCPECGCYLQPPKTWIKAELESNDLLLFCLKRLKKPNTVRVVHAEFIWTEPHSKRIKVRVRIQKEALHGAILEQPYVVEFTQQEHMCDPCTRVQANPDQWVAAVQVRQHVPHRRTFFFLEQLILKHSAAERAINIKEMDQGIDFFFGNRSHAVKFVEFLGSVVPCKSRNDKQLVSHDSKSNNYNYKYTFSVEICPICREDLICLPPKVSNSLGNLGPLVLCMKVSDSIFLLDPVTLRSAYMDANQYWRLPFKPLLTSRQLVEYLVFNVEVEGPKATIGKKDYALAYAEVARVSDIGRTFIVRTHLGHLLEPGHTALGYDLYASNSNDPEVDKYRGLVFPEAILIKRSHEEERKKMRGKTRAWKLKNMKMEVDDSVKRVDEEKKNTEYEEFLRDLEVDPELRFNISFYRNKERQPSEMASTDGDNDEPVELEDLLAELKLKEDEEEDSDDMTG</sequence>
<keyword evidence="6 7" id="KW-0539">Nucleus</keyword>
<proteinExistence type="inferred from homology"/>
<feature type="domain" description="60S ribosomal export protein NMD3 OB-fold" evidence="9">
    <location>
        <begin position="318"/>
        <end position="404"/>
    </location>
</feature>
<comment type="function">
    <text evidence="7">Acts as an adapter for the XPO1/CRM1-mediated export of the 60S ribosomal subunit.</text>
</comment>
<organism evidence="11 12">
    <name type="scientific">Spirodela intermedia</name>
    <name type="common">Intermediate duckweed</name>
    <dbReference type="NCBI Taxonomy" id="51605"/>
    <lineage>
        <taxon>Eukaryota</taxon>
        <taxon>Viridiplantae</taxon>
        <taxon>Streptophyta</taxon>
        <taxon>Embryophyta</taxon>
        <taxon>Tracheophyta</taxon>
        <taxon>Spermatophyta</taxon>
        <taxon>Magnoliopsida</taxon>
        <taxon>Liliopsida</taxon>
        <taxon>Araceae</taxon>
        <taxon>Lemnoideae</taxon>
        <taxon>Spirodela</taxon>
    </lineage>
</organism>
<evidence type="ECO:0000256" key="3">
    <source>
        <dbReference type="ARBA" id="ARBA00022448"/>
    </source>
</evidence>
<dbReference type="GO" id="GO:0005634">
    <property type="term" value="C:nucleus"/>
    <property type="evidence" value="ECO:0007669"/>
    <property type="project" value="UniProtKB-SubCell"/>
</dbReference>
<comment type="similarity">
    <text evidence="1 7">Belongs to the NMD3 family.</text>
</comment>
<dbReference type="EMBL" id="LR746276">
    <property type="protein sequence ID" value="CAA7406664.1"/>
    <property type="molecule type" value="Genomic_DNA"/>
</dbReference>
<evidence type="ECO:0000256" key="5">
    <source>
        <dbReference type="ARBA" id="ARBA00022927"/>
    </source>
</evidence>
<dbReference type="InterPro" id="IPR039768">
    <property type="entry name" value="Nmd3"/>
</dbReference>
<evidence type="ECO:0000256" key="4">
    <source>
        <dbReference type="ARBA" id="ARBA00022490"/>
    </source>
</evidence>
<dbReference type="InterPro" id="IPR007064">
    <property type="entry name" value="Nmd3_N"/>
</dbReference>
<dbReference type="Proteomes" id="UP000663760">
    <property type="component" value="Chromosome 13"/>
</dbReference>
<dbReference type="GO" id="GO:0005737">
    <property type="term" value="C:cytoplasm"/>
    <property type="evidence" value="ECO:0007669"/>
    <property type="project" value="UniProtKB-SubCell"/>
</dbReference>
<gene>
    <name evidence="11" type="ORF">SI8410_13017342</name>
</gene>
<dbReference type="GO" id="GO:0000055">
    <property type="term" value="P:ribosomal large subunit export from nucleus"/>
    <property type="evidence" value="ECO:0007669"/>
    <property type="project" value="TreeGrafter"/>
</dbReference>